<keyword evidence="3" id="KW-1185">Reference proteome</keyword>
<accession>A0A9D4N1K4</accession>
<feature type="compositionally biased region" description="Polar residues" evidence="1">
    <location>
        <begin position="10"/>
        <end position="21"/>
    </location>
</feature>
<reference evidence="2" key="2">
    <citation type="submission" date="2020-11" db="EMBL/GenBank/DDBJ databases">
        <authorList>
            <person name="McCartney M.A."/>
            <person name="Auch B."/>
            <person name="Kono T."/>
            <person name="Mallez S."/>
            <person name="Becker A."/>
            <person name="Gohl D.M."/>
            <person name="Silverstein K.A.T."/>
            <person name="Koren S."/>
            <person name="Bechman K.B."/>
            <person name="Herman A."/>
            <person name="Abrahante J.E."/>
            <person name="Garbe J."/>
        </authorList>
    </citation>
    <scope>NUCLEOTIDE SEQUENCE</scope>
    <source>
        <strain evidence="2">Duluth1</strain>
        <tissue evidence="2">Whole animal</tissue>
    </source>
</reference>
<dbReference type="AlphaFoldDB" id="A0A9D4N1K4"/>
<feature type="region of interest" description="Disordered" evidence="1">
    <location>
        <begin position="38"/>
        <end position="91"/>
    </location>
</feature>
<proteinExistence type="predicted"/>
<protein>
    <submittedName>
        <fullName evidence="2">Uncharacterized protein</fullName>
    </submittedName>
</protein>
<evidence type="ECO:0000313" key="3">
    <source>
        <dbReference type="Proteomes" id="UP000828390"/>
    </source>
</evidence>
<reference evidence="2" key="1">
    <citation type="journal article" date="2019" name="bioRxiv">
        <title>The Genome of the Zebra Mussel, Dreissena polymorpha: A Resource for Invasive Species Research.</title>
        <authorList>
            <person name="McCartney M.A."/>
            <person name="Auch B."/>
            <person name="Kono T."/>
            <person name="Mallez S."/>
            <person name="Zhang Y."/>
            <person name="Obille A."/>
            <person name="Becker A."/>
            <person name="Abrahante J.E."/>
            <person name="Garbe J."/>
            <person name="Badalamenti J.P."/>
            <person name="Herman A."/>
            <person name="Mangelson H."/>
            <person name="Liachko I."/>
            <person name="Sullivan S."/>
            <person name="Sone E.D."/>
            <person name="Koren S."/>
            <person name="Silverstein K.A.T."/>
            <person name="Beckman K.B."/>
            <person name="Gohl D.M."/>
        </authorList>
    </citation>
    <scope>NUCLEOTIDE SEQUENCE</scope>
    <source>
        <strain evidence="2">Duluth1</strain>
        <tissue evidence="2">Whole animal</tissue>
    </source>
</reference>
<sequence>MSYLSVKQFMGTSPQPRNSQNGFCPRYHFISCPHVVSHSGNKFEDITTNSRLRSKGGKLTKLTKKLRREERRERDRERERERDREREERER</sequence>
<evidence type="ECO:0000256" key="1">
    <source>
        <dbReference type="SAM" id="MobiDB-lite"/>
    </source>
</evidence>
<organism evidence="2 3">
    <name type="scientific">Dreissena polymorpha</name>
    <name type="common">Zebra mussel</name>
    <name type="synonym">Mytilus polymorpha</name>
    <dbReference type="NCBI Taxonomy" id="45954"/>
    <lineage>
        <taxon>Eukaryota</taxon>
        <taxon>Metazoa</taxon>
        <taxon>Spiralia</taxon>
        <taxon>Lophotrochozoa</taxon>
        <taxon>Mollusca</taxon>
        <taxon>Bivalvia</taxon>
        <taxon>Autobranchia</taxon>
        <taxon>Heteroconchia</taxon>
        <taxon>Euheterodonta</taxon>
        <taxon>Imparidentia</taxon>
        <taxon>Neoheterodontei</taxon>
        <taxon>Myida</taxon>
        <taxon>Dreissenoidea</taxon>
        <taxon>Dreissenidae</taxon>
        <taxon>Dreissena</taxon>
    </lineage>
</organism>
<name>A0A9D4N1K4_DREPO</name>
<comment type="caution">
    <text evidence="2">The sequence shown here is derived from an EMBL/GenBank/DDBJ whole genome shotgun (WGS) entry which is preliminary data.</text>
</comment>
<feature type="compositionally biased region" description="Basic and acidic residues" evidence="1">
    <location>
        <begin position="67"/>
        <end position="91"/>
    </location>
</feature>
<gene>
    <name evidence="2" type="ORF">DPMN_010471</name>
</gene>
<feature type="compositionally biased region" description="Basic residues" evidence="1">
    <location>
        <begin position="52"/>
        <end position="66"/>
    </location>
</feature>
<evidence type="ECO:0000313" key="2">
    <source>
        <dbReference type="EMBL" id="KAH3886461.1"/>
    </source>
</evidence>
<feature type="region of interest" description="Disordered" evidence="1">
    <location>
        <begin position="1"/>
        <end position="21"/>
    </location>
</feature>
<dbReference type="Proteomes" id="UP000828390">
    <property type="component" value="Unassembled WGS sequence"/>
</dbReference>
<dbReference type="EMBL" id="JAIWYP010000001">
    <property type="protein sequence ID" value="KAH3886461.1"/>
    <property type="molecule type" value="Genomic_DNA"/>
</dbReference>